<dbReference type="EMBL" id="CAKMMF010000043">
    <property type="protein sequence ID" value="CAH1223774.1"/>
    <property type="molecule type" value="Genomic_DNA"/>
</dbReference>
<evidence type="ECO:0000313" key="1">
    <source>
        <dbReference type="EMBL" id="CAH1223774.1"/>
    </source>
</evidence>
<proteinExistence type="predicted"/>
<keyword evidence="2" id="KW-1185">Reference proteome</keyword>
<dbReference type="Proteomes" id="UP000838686">
    <property type="component" value="Unassembled WGS sequence"/>
</dbReference>
<accession>A0ABM9CVB0</accession>
<protein>
    <submittedName>
        <fullName evidence="1">Uncharacterized protein</fullName>
    </submittedName>
</protein>
<name>A0ABM9CVB0_9BACL</name>
<gene>
    <name evidence="1" type="ORF">PAECIP111893_05042</name>
</gene>
<comment type="caution">
    <text evidence="1">The sequence shown here is derived from an EMBL/GenBank/DDBJ whole genome shotgun (WGS) entry which is preliminary data.</text>
</comment>
<evidence type="ECO:0000313" key="2">
    <source>
        <dbReference type="Proteomes" id="UP000838686"/>
    </source>
</evidence>
<reference evidence="1" key="1">
    <citation type="submission" date="2022-01" db="EMBL/GenBank/DDBJ databases">
        <authorList>
            <person name="Criscuolo A."/>
        </authorList>
    </citation>
    <scope>NUCLEOTIDE SEQUENCE</scope>
    <source>
        <strain evidence="1">CIP111893</strain>
    </source>
</reference>
<sequence length="34" mass="3918">MGNYVEFKPIFSGNLSFYVAMVTENNDFSMIKSH</sequence>
<organism evidence="1 2">
    <name type="scientific">Paenibacillus plantiphilus</name>
    <dbReference type="NCBI Taxonomy" id="2905650"/>
    <lineage>
        <taxon>Bacteria</taxon>
        <taxon>Bacillati</taxon>
        <taxon>Bacillota</taxon>
        <taxon>Bacilli</taxon>
        <taxon>Bacillales</taxon>
        <taxon>Paenibacillaceae</taxon>
        <taxon>Paenibacillus</taxon>
    </lineage>
</organism>